<accession>A0A0E9UD78</accession>
<name>A0A0E9UD78_ANGAN</name>
<sequence length="54" mass="6098">MCSANLYILYDIYCTCNNLPHSFFLTSYLFINRIKHGALLGILANNTCLQTPAL</sequence>
<dbReference type="EMBL" id="GBXM01044763">
    <property type="protein sequence ID" value="JAH63814.1"/>
    <property type="molecule type" value="Transcribed_RNA"/>
</dbReference>
<organism evidence="1">
    <name type="scientific">Anguilla anguilla</name>
    <name type="common">European freshwater eel</name>
    <name type="synonym">Muraena anguilla</name>
    <dbReference type="NCBI Taxonomy" id="7936"/>
    <lineage>
        <taxon>Eukaryota</taxon>
        <taxon>Metazoa</taxon>
        <taxon>Chordata</taxon>
        <taxon>Craniata</taxon>
        <taxon>Vertebrata</taxon>
        <taxon>Euteleostomi</taxon>
        <taxon>Actinopterygii</taxon>
        <taxon>Neopterygii</taxon>
        <taxon>Teleostei</taxon>
        <taxon>Anguilliformes</taxon>
        <taxon>Anguillidae</taxon>
        <taxon>Anguilla</taxon>
    </lineage>
</organism>
<reference evidence="1" key="2">
    <citation type="journal article" date="2015" name="Fish Shellfish Immunol.">
        <title>Early steps in the European eel (Anguilla anguilla)-Vibrio vulnificus interaction in the gills: Role of the RtxA13 toxin.</title>
        <authorList>
            <person name="Callol A."/>
            <person name="Pajuelo D."/>
            <person name="Ebbesson L."/>
            <person name="Teles M."/>
            <person name="MacKenzie S."/>
            <person name="Amaro C."/>
        </authorList>
    </citation>
    <scope>NUCLEOTIDE SEQUENCE</scope>
</reference>
<evidence type="ECO:0000313" key="1">
    <source>
        <dbReference type="EMBL" id="JAH63814.1"/>
    </source>
</evidence>
<reference evidence="1" key="1">
    <citation type="submission" date="2014-11" db="EMBL/GenBank/DDBJ databases">
        <authorList>
            <person name="Amaro Gonzalez C."/>
        </authorList>
    </citation>
    <scope>NUCLEOTIDE SEQUENCE</scope>
</reference>
<proteinExistence type="predicted"/>
<protein>
    <submittedName>
        <fullName evidence="1">Uncharacterized protein</fullName>
    </submittedName>
</protein>
<dbReference type="AlphaFoldDB" id="A0A0E9UD78"/>